<dbReference type="Gene3D" id="1.10.10.60">
    <property type="entry name" value="Homeodomain-like"/>
    <property type="match status" value="2"/>
</dbReference>
<feature type="region of interest" description="Disordered" evidence="8">
    <location>
        <begin position="372"/>
        <end position="397"/>
    </location>
</feature>
<feature type="region of interest" description="Disordered" evidence="8">
    <location>
        <begin position="275"/>
        <end position="306"/>
    </location>
</feature>
<reference evidence="11" key="1">
    <citation type="journal article" name="Plants (Basel)">
        <title>NAC and MYB Families and Lignin Biosynthesis-Related Members Identification and Expression Analysis in Melilotus albus.</title>
        <authorList>
            <person name="Chen L."/>
            <person name="Wu F."/>
            <person name="Zhang J."/>
        </authorList>
    </citation>
    <scope>NUCLEOTIDE SEQUENCE</scope>
</reference>
<evidence type="ECO:0000256" key="7">
    <source>
        <dbReference type="ARBA" id="ARBA00023242"/>
    </source>
</evidence>
<evidence type="ECO:0000256" key="5">
    <source>
        <dbReference type="ARBA" id="ARBA00023159"/>
    </source>
</evidence>
<accession>A0A896W3B6</accession>
<dbReference type="GO" id="GO:0009653">
    <property type="term" value="P:anatomical structure morphogenesis"/>
    <property type="evidence" value="ECO:0007669"/>
    <property type="project" value="UniProtKB-ARBA"/>
</dbReference>
<evidence type="ECO:0000256" key="6">
    <source>
        <dbReference type="ARBA" id="ARBA00023163"/>
    </source>
</evidence>
<evidence type="ECO:0000313" key="11">
    <source>
        <dbReference type="EMBL" id="QSD99551.1"/>
    </source>
</evidence>
<dbReference type="EMBL" id="MW302397">
    <property type="protein sequence ID" value="QSD99551.1"/>
    <property type="molecule type" value="Genomic_DNA"/>
</dbReference>
<dbReference type="PROSITE" id="PS51294">
    <property type="entry name" value="HTH_MYB"/>
    <property type="match status" value="2"/>
</dbReference>
<sequence>MMRRIKKEIEDEMLYDDQTGSELNDEGYAGSSRGAALKKGPWTSAEDDILVDYVKKNGEGNWNAVQKQTGLLRCGKSCRLRWANHLRPNLKKGTFTAEEEQLICELHAKMGNKWARMAAHLPGRTDNEIKNYWNTRVKRRHRAGLPLYPPEVLQRTLHGQSTGGINSGNEVHPEFLQKKGFDIHDAIYDCLKDNQGILPYVPELPDISAYGHMLNGFDSSQYYSFVPSTSSNHKRFRESTIPFLDFSCIDRNGYYPFDHIQDDTFDKLTQSFGMQSPLDPGPSSHSSMCYSHSLKNGNSSTSKPFEAVKPELPSLQNPEIDFGSWGTSPPPPLLESIDDFIQSPTPISTVESDCSSQNSGLLQSVLYQRKTPSSSKNQYYDKSSNSSTATPGEREENSALNMYETEWEEYADPASPFGTSSILNECPAVSANRNSLDEQPPVSTVNGNTVKLEYVDQVWAPDSENQIKSLLNISWPDSLLASDWYETYSGPDQNRFITDATSTFLEDQLASDYKHITAGTSNPSQVWEFGSYAWNNMPAVCQTSDLG</sequence>
<dbReference type="GO" id="GO:0048235">
    <property type="term" value="P:pollen sperm cell differentiation"/>
    <property type="evidence" value="ECO:0007669"/>
    <property type="project" value="UniProtKB-ARBA"/>
</dbReference>
<evidence type="ECO:0000259" key="10">
    <source>
        <dbReference type="PROSITE" id="PS51294"/>
    </source>
</evidence>
<dbReference type="GO" id="GO:0045893">
    <property type="term" value="P:positive regulation of DNA-templated transcription"/>
    <property type="evidence" value="ECO:0007669"/>
    <property type="project" value="UniProtKB-ARBA"/>
</dbReference>
<feature type="domain" description="HTH myb-type" evidence="10">
    <location>
        <begin position="87"/>
        <end position="141"/>
    </location>
</feature>
<evidence type="ECO:0000256" key="8">
    <source>
        <dbReference type="SAM" id="MobiDB-lite"/>
    </source>
</evidence>
<dbReference type="PROSITE" id="PS50090">
    <property type="entry name" value="MYB_LIKE"/>
    <property type="match status" value="2"/>
</dbReference>
<proteinExistence type="predicted"/>
<dbReference type="PANTHER" id="PTHR47995:SF18">
    <property type="entry name" value="TRANSCRIPTION FACTOR MYB65"/>
    <property type="match status" value="1"/>
</dbReference>
<evidence type="ECO:0000256" key="3">
    <source>
        <dbReference type="ARBA" id="ARBA00023015"/>
    </source>
</evidence>
<feature type="compositionally biased region" description="Polar residues" evidence="8">
    <location>
        <begin position="372"/>
        <end position="390"/>
    </location>
</feature>
<dbReference type="GO" id="GO:0005634">
    <property type="term" value="C:nucleus"/>
    <property type="evidence" value="ECO:0007669"/>
    <property type="project" value="UniProtKB-SubCell"/>
</dbReference>
<organism evidence="11">
    <name type="scientific">Melilotus albus</name>
    <name type="common">White sweet clover</name>
    <name type="synonym">Melilotus officinalis subsp. albus</name>
    <dbReference type="NCBI Taxonomy" id="47082"/>
    <lineage>
        <taxon>Eukaryota</taxon>
        <taxon>Viridiplantae</taxon>
        <taxon>Streptophyta</taxon>
        <taxon>Embryophyta</taxon>
        <taxon>Tracheophyta</taxon>
        <taxon>Spermatophyta</taxon>
        <taxon>Magnoliopsida</taxon>
        <taxon>eudicotyledons</taxon>
        <taxon>Gunneridae</taxon>
        <taxon>Pentapetalae</taxon>
        <taxon>rosids</taxon>
        <taxon>fabids</taxon>
        <taxon>Fabales</taxon>
        <taxon>Fabaceae</taxon>
        <taxon>Papilionoideae</taxon>
        <taxon>50 kb inversion clade</taxon>
        <taxon>NPAAA clade</taxon>
        <taxon>Hologalegina</taxon>
        <taxon>IRL clade</taxon>
        <taxon>Trifolieae</taxon>
        <taxon>Melilotus</taxon>
    </lineage>
</organism>
<dbReference type="InterPro" id="IPR009057">
    <property type="entry name" value="Homeodomain-like_sf"/>
</dbReference>
<keyword evidence="7" id="KW-0539">Nucleus</keyword>
<dbReference type="SUPFAM" id="SSF46689">
    <property type="entry name" value="Homeodomain-like"/>
    <property type="match status" value="1"/>
</dbReference>
<gene>
    <name evidence="11" type="primary">EVM0032241.1</name>
</gene>
<keyword evidence="6" id="KW-0804">Transcription</keyword>
<dbReference type="InterPro" id="IPR001005">
    <property type="entry name" value="SANT/Myb"/>
</dbReference>
<comment type="subcellular location">
    <subcellularLocation>
        <location evidence="1">Nucleus</location>
    </subcellularLocation>
</comment>
<dbReference type="CDD" id="cd00167">
    <property type="entry name" value="SANT"/>
    <property type="match status" value="2"/>
</dbReference>
<name>A0A896W3B6_MELAB</name>
<evidence type="ECO:0000259" key="9">
    <source>
        <dbReference type="PROSITE" id="PS50090"/>
    </source>
</evidence>
<dbReference type="PANTHER" id="PTHR47995">
    <property type="entry name" value="TRANSCRIPTION FACTOR MYB33-RELATED"/>
    <property type="match status" value="1"/>
</dbReference>
<dbReference type="FunFam" id="1.10.10.60:FF:000119">
    <property type="entry name" value="Transcription factor GAMYB"/>
    <property type="match status" value="1"/>
</dbReference>
<feature type="domain" description="HTH myb-type" evidence="10">
    <location>
        <begin position="34"/>
        <end position="86"/>
    </location>
</feature>
<keyword evidence="5" id="KW-0010">Activator</keyword>
<feature type="compositionally biased region" description="Low complexity" evidence="8">
    <location>
        <begin position="283"/>
        <end position="293"/>
    </location>
</feature>
<dbReference type="InterPro" id="IPR017930">
    <property type="entry name" value="Myb_dom"/>
</dbReference>
<protein>
    <submittedName>
        <fullName evidence="11">MYB family transcription factor</fullName>
    </submittedName>
</protein>
<keyword evidence="2" id="KW-0677">Repeat</keyword>
<evidence type="ECO:0000256" key="2">
    <source>
        <dbReference type="ARBA" id="ARBA00022737"/>
    </source>
</evidence>
<keyword evidence="4" id="KW-0238">DNA-binding</keyword>
<dbReference type="Pfam" id="PF00249">
    <property type="entry name" value="Myb_DNA-binding"/>
    <property type="match status" value="2"/>
</dbReference>
<feature type="compositionally biased region" description="Polar residues" evidence="8">
    <location>
        <begin position="294"/>
        <end position="303"/>
    </location>
</feature>
<evidence type="ECO:0000256" key="4">
    <source>
        <dbReference type="ARBA" id="ARBA00023125"/>
    </source>
</evidence>
<dbReference type="SMART" id="SM00717">
    <property type="entry name" value="SANT"/>
    <property type="match status" value="2"/>
</dbReference>
<feature type="domain" description="Myb-like" evidence="9">
    <location>
        <begin position="34"/>
        <end position="86"/>
    </location>
</feature>
<dbReference type="AlphaFoldDB" id="A0A896W3B6"/>
<evidence type="ECO:0000256" key="1">
    <source>
        <dbReference type="ARBA" id="ARBA00004123"/>
    </source>
</evidence>
<dbReference type="GO" id="GO:0003677">
    <property type="term" value="F:DNA binding"/>
    <property type="evidence" value="ECO:0007669"/>
    <property type="project" value="UniProtKB-KW"/>
</dbReference>
<keyword evidence="3" id="KW-0805">Transcription regulation</keyword>
<feature type="domain" description="Myb-like" evidence="9">
    <location>
        <begin position="87"/>
        <end position="137"/>
    </location>
</feature>
<dbReference type="GO" id="GO:0040008">
    <property type="term" value="P:regulation of growth"/>
    <property type="evidence" value="ECO:0007669"/>
    <property type="project" value="UniProtKB-ARBA"/>
</dbReference>
<dbReference type="FunFam" id="1.10.10.60:FF:000001">
    <property type="entry name" value="MYB-related transcription factor"/>
    <property type="match status" value="1"/>
</dbReference>